<keyword evidence="1" id="KW-0812">Transmembrane</keyword>
<evidence type="ECO:0000256" key="1">
    <source>
        <dbReference type="SAM" id="Phobius"/>
    </source>
</evidence>
<evidence type="ECO:0000313" key="3">
    <source>
        <dbReference type="WBParaSite" id="Hba_01117"/>
    </source>
</evidence>
<name>A0A1I7W8Z1_HETBA</name>
<evidence type="ECO:0000313" key="2">
    <source>
        <dbReference type="Proteomes" id="UP000095283"/>
    </source>
</evidence>
<keyword evidence="1" id="KW-1133">Transmembrane helix</keyword>
<protein>
    <submittedName>
        <fullName evidence="3">DDE_Tnp_ISL3 domain-containing protein</fullName>
    </submittedName>
</protein>
<sequence length="194" mass="22367">MNQGLTVSKTCNFSYLKYLISMLSLVHTSGNSEYCLFWHHISLIFRNTYLRSTCLLSNEISHKYLNHSQNFDPRTTNVVEGYHTRIRAAFPGKSYFIPATTFFFMIKCLTASIANGTLAPRYIRPAELQHQEEIQDYMKNSQQFLLPLNGACLLPGTLPFLDCCFLLIYSNGLHYIYGYLYYVFGILKGNMSVF</sequence>
<accession>A0A1I7W8Z1</accession>
<dbReference type="WBParaSite" id="Hba_01117">
    <property type="protein sequence ID" value="Hba_01117"/>
    <property type="gene ID" value="Hba_01117"/>
</dbReference>
<keyword evidence="2" id="KW-1185">Reference proteome</keyword>
<feature type="transmembrane region" description="Helical" evidence="1">
    <location>
        <begin position="175"/>
        <end position="193"/>
    </location>
</feature>
<organism evidence="2 3">
    <name type="scientific">Heterorhabditis bacteriophora</name>
    <name type="common">Entomopathogenic nematode worm</name>
    <dbReference type="NCBI Taxonomy" id="37862"/>
    <lineage>
        <taxon>Eukaryota</taxon>
        <taxon>Metazoa</taxon>
        <taxon>Ecdysozoa</taxon>
        <taxon>Nematoda</taxon>
        <taxon>Chromadorea</taxon>
        <taxon>Rhabditida</taxon>
        <taxon>Rhabditina</taxon>
        <taxon>Rhabditomorpha</taxon>
        <taxon>Strongyloidea</taxon>
        <taxon>Heterorhabditidae</taxon>
        <taxon>Heterorhabditis</taxon>
    </lineage>
</organism>
<keyword evidence="1" id="KW-0472">Membrane</keyword>
<reference evidence="3" key="1">
    <citation type="submission" date="2016-11" db="UniProtKB">
        <authorList>
            <consortium name="WormBaseParasite"/>
        </authorList>
    </citation>
    <scope>IDENTIFICATION</scope>
</reference>
<dbReference type="Proteomes" id="UP000095283">
    <property type="component" value="Unplaced"/>
</dbReference>
<dbReference type="AlphaFoldDB" id="A0A1I7W8Z1"/>
<proteinExistence type="predicted"/>